<name>A0ABV5N780_9ACTN</name>
<dbReference type="PANTHER" id="PTHR37480:SF1">
    <property type="entry name" value="ENOYL-[ACYL-CARRIER-PROTEIN] REDUCTASE [NADH]"/>
    <property type="match status" value="1"/>
</dbReference>
<dbReference type="Pfam" id="PF07055">
    <property type="entry name" value="Eno-Rase_FAD_bd"/>
    <property type="match status" value="1"/>
</dbReference>
<dbReference type="InterPro" id="IPR024906">
    <property type="entry name" value="Eno_Rdtase_FAD-bd_dom"/>
</dbReference>
<evidence type="ECO:0000313" key="15">
    <source>
        <dbReference type="Proteomes" id="UP001589709"/>
    </source>
</evidence>
<evidence type="ECO:0000256" key="5">
    <source>
        <dbReference type="ARBA" id="ARBA00022832"/>
    </source>
</evidence>
<evidence type="ECO:0000256" key="8">
    <source>
        <dbReference type="ARBA" id="ARBA00023098"/>
    </source>
</evidence>
<dbReference type="InterPro" id="IPR050048">
    <property type="entry name" value="FabV-like_NADH_b"/>
</dbReference>
<keyword evidence="7" id="KW-0520">NAD</keyword>
<comment type="pathway">
    <text evidence="1">Lipid metabolism.</text>
</comment>
<feature type="domain" description="Trans-2-enoyl-CoA reductase catalytic" evidence="12">
    <location>
        <begin position="86"/>
        <end position="320"/>
    </location>
</feature>
<accession>A0ABV5N780</accession>
<comment type="catalytic activity">
    <reaction evidence="10">
        <text>a 2,3-saturated acyl-CoA + NAD(+) = a (2E)-enoyl-CoA + NADH + H(+)</text>
        <dbReference type="Rhea" id="RHEA:18177"/>
        <dbReference type="ChEBI" id="CHEBI:15378"/>
        <dbReference type="ChEBI" id="CHEBI:57540"/>
        <dbReference type="ChEBI" id="CHEBI:57945"/>
        <dbReference type="ChEBI" id="CHEBI:58856"/>
        <dbReference type="ChEBI" id="CHEBI:65111"/>
        <dbReference type="EC" id="1.3.1.44"/>
    </reaction>
</comment>
<evidence type="ECO:0000259" key="13">
    <source>
        <dbReference type="Pfam" id="PF12242"/>
    </source>
</evidence>
<dbReference type="Proteomes" id="UP001589709">
    <property type="component" value="Unassembled WGS sequence"/>
</dbReference>
<comment type="caution">
    <text evidence="14">The sequence shown here is derived from an EMBL/GenBank/DDBJ whole genome shotgun (WGS) entry which is preliminary data.</text>
</comment>
<evidence type="ECO:0000259" key="11">
    <source>
        <dbReference type="Pfam" id="PF07055"/>
    </source>
</evidence>
<dbReference type="RefSeq" id="WP_381348997.1">
    <property type="nucleotide sequence ID" value="NZ_JBHMCY010000061.1"/>
</dbReference>
<dbReference type="EC" id="1.3.1.44" evidence="3"/>
<evidence type="ECO:0000256" key="10">
    <source>
        <dbReference type="ARBA" id="ARBA00048302"/>
    </source>
</evidence>
<keyword evidence="5" id="KW-0276">Fatty acid metabolism</keyword>
<feature type="domain" description="Trans-2-enoyl-CoA reductase-like NAD(P)H binding" evidence="13">
    <location>
        <begin position="6"/>
        <end position="84"/>
    </location>
</feature>
<dbReference type="Gene3D" id="3.40.50.720">
    <property type="entry name" value="NAD(P)-binding Rossmann-like Domain"/>
    <property type="match status" value="1"/>
</dbReference>
<organism evidence="14 15">
    <name type="scientific">Streptomyces cinereospinus</name>
    <dbReference type="NCBI Taxonomy" id="285561"/>
    <lineage>
        <taxon>Bacteria</taxon>
        <taxon>Bacillati</taxon>
        <taxon>Actinomycetota</taxon>
        <taxon>Actinomycetes</taxon>
        <taxon>Kitasatosporales</taxon>
        <taxon>Streptomycetaceae</taxon>
        <taxon>Streptomyces</taxon>
    </lineage>
</organism>
<evidence type="ECO:0000256" key="6">
    <source>
        <dbReference type="ARBA" id="ARBA00023002"/>
    </source>
</evidence>
<keyword evidence="15" id="KW-1185">Reference proteome</keyword>
<evidence type="ECO:0000256" key="3">
    <source>
        <dbReference type="ARBA" id="ARBA00011983"/>
    </source>
</evidence>
<dbReference type="InterPro" id="IPR010758">
    <property type="entry name" value="Trans-2-enoyl-CoA_reductase"/>
</dbReference>
<evidence type="ECO:0000256" key="4">
    <source>
        <dbReference type="ARBA" id="ARBA00022516"/>
    </source>
</evidence>
<protein>
    <recommendedName>
        <fullName evidence="3">trans-2-enoyl-CoA reductase (NAD(+))</fullName>
        <ecNumber evidence="3">1.3.1.44</ecNumber>
    </recommendedName>
</protein>
<dbReference type="Pfam" id="PF12241">
    <property type="entry name" value="Enoyl_reductase"/>
    <property type="match status" value="1"/>
</dbReference>
<dbReference type="NCBIfam" id="NF010177">
    <property type="entry name" value="PRK13656.1"/>
    <property type="match status" value="1"/>
</dbReference>
<keyword evidence="8" id="KW-0443">Lipid metabolism</keyword>
<evidence type="ECO:0000256" key="2">
    <source>
        <dbReference type="ARBA" id="ARBA00011245"/>
    </source>
</evidence>
<dbReference type="Pfam" id="PF12242">
    <property type="entry name" value="Eno-Rase_NADH_b"/>
    <property type="match status" value="1"/>
</dbReference>
<keyword evidence="9" id="KW-0275">Fatty acid biosynthesis</keyword>
<dbReference type="EMBL" id="JBHMCY010000061">
    <property type="protein sequence ID" value="MFB9466153.1"/>
    <property type="molecule type" value="Genomic_DNA"/>
</dbReference>
<evidence type="ECO:0000259" key="12">
    <source>
        <dbReference type="Pfam" id="PF12241"/>
    </source>
</evidence>
<evidence type="ECO:0000256" key="1">
    <source>
        <dbReference type="ARBA" id="ARBA00005189"/>
    </source>
</evidence>
<comment type="subunit">
    <text evidence="2">Monomer.</text>
</comment>
<evidence type="ECO:0000313" key="14">
    <source>
        <dbReference type="EMBL" id="MFB9466153.1"/>
    </source>
</evidence>
<keyword evidence="4" id="KW-0444">Lipid biosynthesis</keyword>
<evidence type="ECO:0000256" key="7">
    <source>
        <dbReference type="ARBA" id="ARBA00023027"/>
    </source>
</evidence>
<evidence type="ECO:0000256" key="9">
    <source>
        <dbReference type="ARBA" id="ARBA00023160"/>
    </source>
</evidence>
<gene>
    <name evidence="14" type="primary">fabV</name>
    <name evidence="14" type="ORF">ACFF45_26445</name>
</gene>
<sequence length="416" mass="43911">MSKRVLTPRNRGFLFLDSHPAGCERLVADMWQACPDSADVREGAGPVALIIGSSAGYGLAATVAGLKRAGIRGIMVSVEKAPTERRTATAGWYRTAATADIARTAGRDLAFLNGDAFSDEVKNQVAGLIERRFGGKLDYLVYSVAAPRRTDPVTGITYASVLKPIGQANHTKTLVFDDQGVPEVRAVEAAPAEDDDVEQTVAVMGGTDWERWITFLAGRDLLGDGFATAALSYIGSPLTAAIYRQGTIGAAKAHLEATARALNERLAKTVGGRAVTSVNGAAVTQSSTAVPGIALYTGLLRGVLGERLVPPVHQLAVLWDQLTGAAPLTLDDDGRIRLDAWELADDVQAAVAERWEAATTDTIADLADLVWFRAEVQRLYGFSVPGVDYAAAVATDIAWPALHAPTPMGCGGSQRA</sequence>
<keyword evidence="6" id="KW-0560">Oxidoreductase</keyword>
<feature type="domain" description="Enoyl reductase FAD binding" evidence="11">
    <location>
        <begin position="330"/>
        <end position="393"/>
    </location>
</feature>
<proteinExistence type="predicted"/>
<reference evidence="14 15" key="1">
    <citation type="submission" date="2024-09" db="EMBL/GenBank/DDBJ databases">
        <authorList>
            <person name="Sun Q."/>
            <person name="Mori K."/>
        </authorList>
    </citation>
    <scope>NUCLEOTIDE SEQUENCE [LARGE SCALE GENOMIC DNA]</scope>
    <source>
        <strain evidence="14 15">JCM 6917</strain>
    </source>
</reference>
<dbReference type="PANTHER" id="PTHR37480">
    <property type="entry name" value="ENOYL-[ACYL-CARRIER-PROTEIN] REDUCTASE [NADH]"/>
    <property type="match status" value="1"/>
</dbReference>
<dbReference type="InterPro" id="IPR024910">
    <property type="entry name" value="Enoyl-CoA_Rdtase_cat_dom"/>
</dbReference>